<keyword evidence="2" id="KW-0808">Transferase</keyword>
<dbReference type="EMBL" id="AWUE01012285">
    <property type="protein sequence ID" value="OMP09632.1"/>
    <property type="molecule type" value="Genomic_DNA"/>
</dbReference>
<name>A0A1R3KRA3_9ROSI</name>
<gene>
    <name evidence="2" type="ORF">COLO4_05286</name>
</gene>
<dbReference type="AlphaFoldDB" id="A0A1R3KRA3"/>
<feature type="chain" id="PRO_5012141974" evidence="1">
    <location>
        <begin position="33"/>
        <end position="405"/>
    </location>
</feature>
<dbReference type="STRING" id="93759.A0A1R3KRA3"/>
<protein>
    <submittedName>
        <fullName evidence="2">Pyridoxal phosphate-dependent transferase</fullName>
    </submittedName>
</protein>
<dbReference type="PANTHER" id="PTHR14237">
    <property type="entry name" value="MOLYBDOPTERIN COFACTOR SULFURASE MOSC"/>
    <property type="match status" value="1"/>
</dbReference>
<dbReference type="Proteomes" id="UP000187203">
    <property type="component" value="Unassembled WGS sequence"/>
</dbReference>
<dbReference type="PANTHER" id="PTHR14237:SF64">
    <property type="entry name" value="MOLYBDENUM COFACTOR SULFURASE-LIKE PROTEIN"/>
    <property type="match status" value="1"/>
</dbReference>
<keyword evidence="1" id="KW-0732">Signal</keyword>
<dbReference type="GO" id="GO:0016740">
    <property type="term" value="F:transferase activity"/>
    <property type="evidence" value="ECO:0007669"/>
    <property type="project" value="UniProtKB-KW"/>
</dbReference>
<accession>A0A1R3KRA3</accession>
<reference evidence="3" key="1">
    <citation type="submission" date="2013-09" db="EMBL/GenBank/DDBJ databases">
        <title>Corchorus olitorius genome sequencing.</title>
        <authorList>
            <person name="Alam M."/>
            <person name="Haque M.S."/>
            <person name="Islam M.S."/>
            <person name="Emdad E.M."/>
            <person name="Islam M.M."/>
            <person name="Ahmed B."/>
            <person name="Halim A."/>
            <person name="Hossen Q.M.M."/>
            <person name="Hossain M.Z."/>
            <person name="Ahmed R."/>
            <person name="Khan M.M."/>
            <person name="Islam R."/>
            <person name="Rashid M.M."/>
            <person name="Khan S.A."/>
            <person name="Rahman M.S."/>
            <person name="Alam M."/>
            <person name="Yahiya A.S."/>
            <person name="Khan M.S."/>
            <person name="Azam M.S."/>
            <person name="Haque T."/>
            <person name="Lashkar M.Z.H."/>
            <person name="Akhand A.I."/>
            <person name="Morshed G."/>
            <person name="Roy S."/>
            <person name="Uddin K.S."/>
            <person name="Rabeya T."/>
            <person name="Hossain A.S."/>
            <person name="Chowdhury A."/>
            <person name="Snigdha A.R."/>
            <person name="Mortoza M.S."/>
            <person name="Matin S.A."/>
            <person name="Hoque S.M.E."/>
            <person name="Islam M.K."/>
            <person name="Roy D.K."/>
            <person name="Haider R."/>
            <person name="Moosa M.M."/>
            <person name="Elias S.M."/>
            <person name="Hasan A.M."/>
            <person name="Jahan S."/>
            <person name="Shafiuddin M."/>
            <person name="Mahmood N."/>
            <person name="Shommy N.S."/>
        </authorList>
    </citation>
    <scope>NUCLEOTIDE SEQUENCE [LARGE SCALE GENOMIC DNA]</scope>
    <source>
        <strain evidence="3">cv. O-4</strain>
    </source>
</reference>
<evidence type="ECO:0000256" key="1">
    <source>
        <dbReference type="SAM" id="SignalP"/>
    </source>
</evidence>
<organism evidence="2 3">
    <name type="scientific">Corchorus olitorius</name>
    <dbReference type="NCBI Taxonomy" id="93759"/>
    <lineage>
        <taxon>Eukaryota</taxon>
        <taxon>Viridiplantae</taxon>
        <taxon>Streptophyta</taxon>
        <taxon>Embryophyta</taxon>
        <taxon>Tracheophyta</taxon>
        <taxon>Spermatophyta</taxon>
        <taxon>Magnoliopsida</taxon>
        <taxon>eudicotyledons</taxon>
        <taxon>Gunneridae</taxon>
        <taxon>Pentapetalae</taxon>
        <taxon>rosids</taxon>
        <taxon>malvids</taxon>
        <taxon>Malvales</taxon>
        <taxon>Malvaceae</taxon>
        <taxon>Grewioideae</taxon>
        <taxon>Apeibeae</taxon>
        <taxon>Corchorus</taxon>
    </lineage>
</organism>
<evidence type="ECO:0000313" key="2">
    <source>
        <dbReference type="EMBL" id="OMP09632.1"/>
    </source>
</evidence>
<feature type="signal peptide" evidence="1">
    <location>
        <begin position="1"/>
        <end position="32"/>
    </location>
</feature>
<keyword evidence="3" id="KW-1185">Reference proteome</keyword>
<sequence length="405" mass="45962">MATLRNHILERHRFWAVLLLLLALSLRKRIMGFMNISEDDYTMILTANQSSAFKLIAESYPFQCNQNLLTVYDYQSEAVEVMIESSKKRGANVMSGKFSWPNLKVNSEKLRKKIVNKSKNKKKGLFVFPLQSRVTGSRKTSASVLKDSDSATATTCAGIVNLVPPSKSAISRIEAQQMFDEFPTQEIKRKQKTVSFSEIEEVIDTSIESSNTHQSKNLKIECRGLDHADSLGLILISSRTRNLINWLVNALMSLEHPHSETGIPVVKIYGPKIMFDRGPAVAFNVFDWKGEKIDPGLVQKLADRNNISLSIGILQHIWFSDKNEEEKEKQLGTRTSEGITVSAAGKKKRDKFHCGISVVTASLSFLTNFEDIYRVWAFVSRFLDADFLEKEKWRYKALNQKTIEI</sequence>
<dbReference type="InterPro" id="IPR015422">
    <property type="entry name" value="PyrdxlP-dep_Trfase_small"/>
</dbReference>
<dbReference type="Gene3D" id="3.90.1150.10">
    <property type="entry name" value="Aspartate Aminotransferase, domain 1"/>
    <property type="match status" value="1"/>
</dbReference>
<proteinExistence type="predicted"/>
<comment type="caution">
    <text evidence="2">The sequence shown here is derived from an EMBL/GenBank/DDBJ whole genome shotgun (WGS) entry which is preliminary data.</text>
</comment>
<dbReference type="OrthoDB" id="10264306at2759"/>
<evidence type="ECO:0000313" key="3">
    <source>
        <dbReference type="Proteomes" id="UP000187203"/>
    </source>
</evidence>